<name>A0A161W744_9PEZI</name>
<feature type="compositionally biased region" description="Low complexity" evidence="1">
    <location>
        <begin position="562"/>
        <end position="578"/>
    </location>
</feature>
<protein>
    <recommendedName>
        <fullName evidence="2">Bacteriophage T5 Orf172 DNA-binding domain-containing protein</fullName>
    </recommendedName>
</protein>
<feature type="region of interest" description="Disordered" evidence="1">
    <location>
        <begin position="1"/>
        <end position="182"/>
    </location>
</feature>
<feature type="compositionally biased region" description="Polar residues" evidence="1">
    <location>
        <begin position="551"/>
        <end position="561"/>
    </location>
</feature>
<dbReference type="AlphaFoldDB" id="A0A161W744"/>
<feature type="compositionally biased region" description="Acidic residues" evidence="1">
    <location>
        <begin position="501"/>
        <end position="522"/>
    </location>
</feature>
<evidence type="ECO:0000313" key="3">
    <source>
        <dbReference type="EMBL" id="KZL67193.1"/>
    </source>
</evidence>
<feature type="region of interest" description="Disordered" evidence="1">
    <location>
        <begin position="550"/>
        <end position="578"/>
    </location>
</feature>
<proteinExistence type="predicted"/>
<dbReference type="EMBL" id="LFIV01000151">
    <property type="protein sequence ID" value="KZL67193.1"/>
    <property type="molecule type" value="Genomic_DNA"/>
</dbReference>
<feature type="compositionally biased region" description="Acidic residues" evidence="1">
    <location>
        <begin position="92"/>
        <end position="101"/>
    </location>
</feature>
<evidence type="ECO:0000256" key="1">
    <source>
        <dbReference type="SAM" id="MobiDB-lite"/>
    </source>
</evidence>
<accession>A0A161W744</accession>
<feature type="compositionally biased region" description="Low complexity" evidence="1">
    <location>
        <begin position="526"/>
        <end position="536"/>
    </location>
</feature>
<feature type="region of interest" description="Disordered" evidence="1">
    <location>
        <begin position="501"/>
        <end position="536"/>
    </location>
</feature>
<evidence type="ECO:0000313" key="4">
    <source>
        <dbReference type="Proteomes" id="UP000076552"/>
    </source>
</evidence>
<sequence length="578" mass="64317">MLPPDVSLDERNPGLPGSRSRTSRRAASGRSARSRAKAVKATQLGPESSPPMPTQSGLTPEQPRVRRSSIQFPALFSGQTPDTDVLRPRELEEPEETDCEMETPTKKPARRARAKSSELTGLAGPSPLRQAIVPGTDVVANQEEGRMPRPAFGQSHTSPEMQDETERRGQRQTVTERSRSDPAIRAKGLSGFQLDGDIAKLIKDGPKTVKEREPGSIYLYKVKPRGSGLRLLKIGRTQNHPKDRGKKISRVCGHLEVDEHAKAVARSIPFHGFAEKLILLELKNYQHKWLCDCNTRHNEYFQVGEDIAVEVFERWRDFCEKKPWDPSGKILPAWDQRLKTRSGFDDPAQDFDHRKFARRWTAFTAPMPFEELSSDAIRVWNSGFPNRWKIVAVVELLTMACVSWHSSWTAAWCGIIAVLILIDELATENMFTTTRISRLMEGGFQSLVLWYRSLNDGNVVETEGPASETSPEKVPCQQSRREAVPGLWEECDCVSDEALVDVGDPMDSENDATSPESEDEKEGSDSDASSSASVESVEIVSVQYRVPVKQESPSLHVQKSSGLGVDTVVVDLTTGESD</sequence>
<feature type="compositionally biased region" description="Low complexity" evidence="1">
    <location>
        <begin position="17"/>
        <end position="31"/>
    </location>
</feature>
<gene>
    <name evidence="3" type="ORF">CT0861_11699</name>
</gene>
<feature type="domain" description="Bacteriophage T5 Orf172 DNA-binding" evidence="2">
    <location>
        <begin position="226"/>
        <end position="315"/>
    </location>
</feature>
<keyword evidence="4" id="KW-1185">Reference proteome</keyword>
<organism evidence="3 4">
    <name type="scientific">Colletotrichum tofieldiae</name>
    <dbReference type="NCBI Taxonomy" id="708197"/>
    <lineage>
        <taxon>Eukaryota</taxon>
        <taxon>Fungi</taxon>
        <taxon>Dikarya</taxon>
        <taxon>Ascomycota</taxon>
        <taxon>Pezizomycotina</taxon>
        <taxon>Sordariomycetes</taxon>
        <taxon>Hypocreomycetidae</taxon>
        <taxon>Glomerellales</taxon>
        <taxon>Glomerellaceae</taxon>
        <taxon>Colletotrichum</taxon>
        <taxon>Colletotrichum spaethianum species complex</taxon>
    </lineage>
</organism>
<feature type="compositionally biased region" description="Basic and acidic residues" evidence="1">
    <location>
        <begin position="164"/>
        <end position="182"/>
    </location>
</feature>
<dbReference type="InterPro" id="IPR018306">
    <property type="entry name" value="Phage_T5_Orf172_DNA-bd"/>
</dbReference>
<dbReference type="Proteomes" id="UP000076552">
    <property type="component" value="Unassembled WGS sequence"/>
</dbReference>
<dbReference type="SMART" id="SM00974">
    <property type="entry name" value="T5orf172"/>
    <property type="match status" value="1"/>
</dbReference>
<reference evidence="3 4" key="1">
    <citation type="submission" date="2015-06" db="EMBL/GenBank/DDBJ databases">
        <title>Survival trade-offs in plant roots during colonization by closely related pathogenic and mutualistic fungi.</title>
        <authorList>
            <person name="Hacquard S."/>
            <person name="Kracher B."/>
            <person name="Hiruma K."/>
            <person name="Weinman A."/>
            <person name="Muench P."/>
            <person name="Garrido Oter R."/>
            <person name="Ver Loren van Themaat E."/>
            <person name="Dallerey J.-F."/>
            <person name="Damm U."/>
            <person name="Henrissat B."/>
            <person name="Lespinet O."/>
            <person name="Thon M."/>
            <person name="Kemen E."/>
            <person name="McHardy A.C."/>
            <person name="Schulze-Lefert P."/>
            <person name="O'Connell R.J."/>
        </authorList>
    </citation>
    <scope>NUCLEOTIDE SEQUENCE [LARGE SCALE GENOMIC DNA]</scope>
    <source>
        <strain evidence="3 4">0861</strain>
    </source>
</reference>
<comment type="caution">
    <text evidence="3">The sequence shown here is derived from an EMBL/GenBank/DDBJ whole genome shotgun (WGS) entry which is preliminary data.</text>
</comment>
<evidence type="ECO:0000259" key="2">
    <source>
        <dbReference type="SMART" id="SM00974"/>
    </source>
</evidence>
<dbReference type="Pfam" id="PF10544">
    <property type="entry name" value="T5orf172"/>
    <property type="match status" value="1"/>
</dbReference>